<dbReference type="InterPro" id="IPR032812">
    <property type="entry name" value="SbsA_Ig"/>
</dbReference>
<accession>A0A1H6AM61</accession>
<feature type="domain" description="MBG" evidence="3">
    <location>
        <begin position="1713"/>
        <end position="1786"/>
    </location>
</feature>
<dbReference type="STRING" id="1120964.GCA_001313265_07666"/>
<keyword evidence="1" id="KW-0732">Signal</keyword>
<feature type="domain" description="MBG" evidence="3">
    <location>
        <begin position="1792"/>
        <end position="1833"/>
    </location>
</feature>
<evidence type="ECO:0000313" key="5">
    <source>
        <dbReference type="Proteomes" id="UP000236736"/>
    </source>
</evidence>
<dbReference type="Pfam" id="PF18676">
    <property type="entry name" value="MBG_2"/>
    <property type="match status" value="5"/>
</dbReference>
<name>A0A1H6AM61_9BACT</name>
<keyword evidence="5" id="KW-1185">Reference proteome</keyword>
<proteinExistence type="predicted"/>
<evidence type="ECO:0000259" key="3">
    <source>
        <dbReference type="Pfam" id="PF18676"/>
    </source>
</evidence>
<dbReference type="Gene3D" id="3.30.160.710">
    <property type="match status" value="5"/>
</dbReference>
<sequence>MKGSFYSETCVLNLPEKGHFLDESSNFKKDTFVKNLIFPLLKREDYKLFKLKNLPFLLFLFFSSQVSMAQTSEFNFNTTGQLSNNFNGSGTHVSNVVQATAGGLNDSGSVSVPSAVTNAVFVTKNSYSLGPVGSSYSFQTYIKSTGPNGYSGAGFTGDSPTSSFHTSPVYRPNDALGVSVHGGGYEFHNGTTNYSGLWGTTYKDAITTIKVAACANLIDNTGTTCGSPDRWYKIVFTVTRPSSTTFNMRVEVWPSNQSGTLLYTEATAIVEVNGVTNTALSGSPQLFSYFNFSGHRVTKFDNFSYDLFGATEIEAGAPVVLTESVTESNGVITVNGNVTSDNGEAVTERGFVYGTATNPTTSDIKIAIGAGTGTFSGNTGTLSAGTYYIRAFATNSIGTSYGQEFSEVVSDTTDPTLIVGGNSTKNTDEDDCFYTVQGTEFDPTTATDDSGSLASLTYSLQKLLPSPSLISENFSSGTWNTVNFAVSSSGGQVVNGAYQSGDESSNRDILYTVADFQPTESIPLHLSAKLTFNNSDQIAFIGTRSDALRNPGYANEPDNSLYFRIHNFIEGYTGISSTSFDGRPGDGFYQSPVMIELIDNGINISGTITNIQSGQVLSFNENSTFSSGLWKVIFSGGPGAAWDDIKISFGEHEFVQEYDDGSNSLAGVSVGLGETTIIWTAQDAAGNSTSESLIVTVEDNQDPSLSVFENLAGQSESSVNWETTVEDVVFGDNCTGAILTWHMTGASTASGIGQVGTHSFSPGITTITYTVTDASGNTTSEAMTVENTKEFFAGGTGTEEDPYLIADWEHLYNIRENVSAHFVLLNDLDENSSGYAQYAAATANDNAGWNPIKGACTYMDFGECFEYASFEGILDGTGHTISDLAIKRLSNRVGLFEKITNGGQVKNLNLVDFNIIGSDGGSLAGSITGGASVTNVHVRNSSISGAVSIGGLVGTMESTTIISESSFSGTVTGSDQQTGGLAGTIDNAQVINSFSSASVTGNNLVGGLGGYVLFSTIKDSYSIGNVIVTSDAGGGLIGFIIGGSVVNSYSSGQVSGSGIGQGGLIGKVTTNPTFTNSFWDTETSGQPTSAGGTGKTTVEMKTQSTFTGWDFTDTWNINPAGFRSYPYLRAIVYDEPEAEPEVNPIPGLEAVNIPPIVTDENISIAGGTGTGGIFKIGDTITATWNNTAAGDNNSEEITTVTVDFTHFGGGAAVVATNNSGTWTAAYTLIAGDIDSGNRNVSVTATYSSNQATTTADTSNATVDNIAPAVSGFTPVNSATGVALQPTLTITFDDEVILGNTGIFSLGKVDGDGCTITAIFEFDLSDPDERSLFTLSVDKLTVTLILTDNLPVNTQVILAIPTGFVLDVEGNEFAGFSAYTYTWSFTTKDKNEQTITFGEIETKKYGDPTFTLANAETDQGLTVTYTATDPTVVSITGNQATILKVGSTTIIATQDGDEVNFAAEPVERTLTVGKKALTITATDQTKVYGEANPTLTFNYSGLTNGDTKVTTEPSISTIATLNSGVGVYPITLEGGSDDNYEITLVDGELEITKAGVTITATDQTKVYGEANPTLTFSYSGLVNGDTKVANEPSIGTTATVSSNVGTYPITLTGGSDDNYTITLVNGTLTIGKKDLTITAQDKSKTYGEANPTLTFSYSGLVNGDTKVTTEPSIATTATLNSGVGVYPITLEGGSDENYEITLVDGTLTIGKKGLTISADDKQKSYGEANPALTFSYAGLVNGDTKMTIEPSINTTATASSNVGTYPISLTGGSDDNYTITLVNGTLTIGKKDLTITADDKQKVYGEANPALTFTYGGLVNGDTKVTTEPSISTTA</sequence>
<evidence type="ECO:0000259" key="2">
    <source>
        <dbReference type="Pfam" id="PF13205"/>
    </source>
</evidence>
<reference evidence="5" key="1">
    <citation type="submission" date="2016-10" db="EMBL/GenBank/DDBJ databases">
        <authorList>
            <person name="Varghese N."/>
            <person name="Submissions S."/>
        </authorList>
    </citation>
    <scope>NUCLEOTIDE SEQUENCE [LARGE SCALE GENOMIC DNA]</scope>
    <source>
        <strain evidence="5">DSM 17298</strain>
    </source>
</reference>
<evidence type="ECO:0000313" key="4">
    <source>
        <dbReference type="EMBL" id="SEG49818.1"/>
    </source>
</evidence>
<feature type="domain" description="MBG" evidence="3">
    <location>
        <begin position="1555"/>
        <end position="1628"/>
    </location>
</feature>
<organism evidence="4 5">
    <name type="scientific">Algoriphagus boritolerans DSM 17298 = JCM 18970</name>
    <dbReference type="NCBI Taxonomy" id="1120964"/>
    <lineage>
        <taxon>Bacteria</taxon>
        <taxon>Pseudomonadati</taxon>
        <taxon>Bacteroidota</taxon>
        <taxon>Cytophagia</taxon>
        <taxon>Cytophagales</taxon>
        <taxon>Cyclobacteriaceae</taxon>
        <taxon>Algoriphagus</taxon>
    </lineage>
</organism>
<feature type="domain" description="MBG" evidence="3">
    <location>
        <begin position="1634"/>
        <end position="1707"/>
    </location>
</feature>
<dbReference type="Gene3D" id="2.160.20.110">
    <property type="match status" value="1"/>
</dbReference>
<feature type="non-terminal residue" evidence="4">
    <location>
        <position position="1834"/>
    </location>
</feature>
<dbReference type="Pfam" id="PF13205">
    <property type="entry name" value="Big_5"/>
    <property type="match status" value="1"/>
</dbReference>
<feature type="domain" description="SbsA Ig-like" evidence="2">
    <location>
        <begin position="1263"/>
        <end position="1386"/>
    </location>
</feature>
<gene>
    <name evidence="4" type="ORF">SAMN03080598_04221</name>
</gene>
<feature type="domain" description="MBG" evidence="3">
    <location>
        <begin position="1476"/>
        <end position="1548"/>
    </location>
</feature>
<dbReference type="Proteomes" id="UP000236736">
    <property type="component" value="Unassembled WGS sequence"/>
</dbReference>
<dbReference type="EMBL" id="FNVR01000051">
    <property type="protein sequence ID" value="SEG49818.1"/>
    <property type="molecule type" value="Genomic_DNA"/>
</dbReference>
<evidence type="ECO:0000256" key="1">
    <source>
        <dbReference type="ARBA" id="ARBA00022729"/>
    </source>
</evidence>
<dbReference type="InterPro" id="IPR041286">
    <property type="entry name" value="MBG_2"/>
</dbReference>
<protein>
    <submittedName>
        <fullName evidence="4">Ig-like domain-containing protein</fullName>
    </submittedName>
</protein>